<evidence type="ECO:0000313" key="3">
    <source>
        <dbReference type="Proteomes" id="UP000298030"/>
    </source>
</evidence>
<feature type="region of interest" description="Disordered" evidence="1">
    <location>
        <begin position="138"/>
        <end position="263"/>
    </location>
</feature>
<dbReference type="Proteomes" id="UP000298030">
    <property type="component" value="Unassembled WGS sequence"/>
</dbReference>
<sequence>MNTDEKYESVGVGSVSTAIRQRSTFQNGSRVLSCLSVKLAFCDEDLHGALVSLTRCLPVVPLGSVNISSMPPKIACTCRTHGCNGKRIPKAQAQEHRLEDARSNAPIQLYNAWAASMNAGPSHTQGSVNRYGVLRARSSSISDGEGSESDSRPTKRTKTSEDRSSESSSGSKSSSVHSSPRGSYSWIPGDSPTRNVSPMPDVEPAVTGAQLGPQAGPSTLEGQEGAATGQPEEGRAMSDSETDDSGISETENQPDPSGAVPTEVSGIKCIENSNQFIRSIRNATLDSDKRVVSTNGIIYGQQELCIGCAMS</sequence>
<accession>A0A4Y7SKH3</accession>
<reference evidence="2 3" key="1">
    <citation type="journal article" date="2019" name="Nat. Ecol. Evol.">
        <title>Megaphylogeny resolves global patterns of mushroom evolution.</title>
        <authorList>
            <person name="Varga T."/>
            <person name="Krizsan K."/>
            <person name="Foldi C."/>
            <person name="Dima B."/>
            <person name="Sanchez-Garcia M."/>
            <person name="Sanchez-Ramirez S."/>
            <person name="Szollosi G.J."/>
            <person name="Szarkandi J.G."/>
            <person name="Papp V."/>
            <person name="Albert L."/>
            <person name="Andreopoulos W."/>
            <person name="Angelini C."/>
            <person name="Antonin V."/>
            <person name="Barry K.W."/>
            <person name="Bougher N.L."/>
            <person name="Buchanan P."/>
            <person name="Buyck B."/>
            <person name="Bense V."/>
            <person name="Catcheside P."/>
            <person name="Chovatia M."/>
            <person name="Cooper J."/>
            <person name="Damon W."/>
            <person name="Desjardin D."/>
            <person name="Finy P."/>
            <person name="Geml J."/>
            <person name="Haridas S."/>
            <person name="Hughes K."/>
            <person name="Justo A."/>
            <person name="Karasinski D."/>
            <person name="Kautmanova I."/>
            <person name="Kiss B."/>
            <person name="Kocsube S."/>
            <person name="Kotiranta H."/>
            <person name="LaButti K.M."/>
            <person name="Lechner B.E."/>
            <person name="Liimatainen K."/>
            <person name="Lipzen A."/>
            <person name="Lukacs Z."/>
            <person name="Mihaltcheva S."/>
            <person name="Morgado L.N."/>
            <person name="Niskanen T."/>
            <person name="Noordeloos M.E."/>
            <person name="Ohm R.A."/>
            <person name="Ortiz-Santana B."/>
            <person name="Ovrebo C."/>
            <person name="Racz N."/>
            <person name="Riley R."/>
            <person name="Savchenko A."/>
            <person name="Shiryaev A."/>
            <person name="Soop K."/>
            <person name="Spirin V."/>
            <person name="Szebenyi C."/>
            <person name="Tomsovsky M."/>
            <person name="Tulloss R.E."/>
            <person name="Uehling J."/>
            <person name="Grigoriev I.V."/>
            <person name="Vagvolgyi C."/>
            <person name="Papp T."/>
            <person name="Martin F.M."/>
            <person name="Miettinen O."/>
            <person name="Hibbett D.S."/>
            <person name="Nagy L.G."/>
        </authorList>
    </citation>
    <scope>NUCLEOTIDE SEQUENCE [LARGE SCALE GENOMIC DNA]</scope>
    <source>
        <strain evidence="2 3">FP101781</strain>
    </source>
</reference>
<name>A0A4Y7SKH3_COPMI</name>
<feature type="compositionally biased region" description="Basic and acidic residues" evidence="1">
    <location>
        <begin position="149"/>
        <end position="165"/>
    </location>
</feature>
<dbReference type="AlphaFoldDB" id="A0A4Y7SKH3"/>
<comment type="caution">
    <text evidence="2">The sequence shown here is derived from an EMBL/GenBank/DDBJ whole genome shotgun (WGS) entry which is preliminary data.</text>
</comment>
<organism evidence="2 3">
    <name type="scientific">Coprinellus micaceus</name>
    <name type="common">Glistening ink-cap mushroom</name>
    <name type="synonym">Coprinus micaceus</name>
    <dbReference type="NCBI Taxonomy" id="71717"/>
    <lineage>
        <taxon>Eukaryota</taxon>
        <taxon>Fungi</taxon>
        <taxon>Dikarya</taxon>
        <taxon>Basidiomycota</taxon>
        <taxon>Agaricomycotina</taxon>
        <taxon>Agaricomycetes</taxon>
        <taxon>Agaricomycetidae</taxon>
        <taxon>Agaricales</taxon>
        <taxon>Agaricineae</taxon>
        <taxon>Psathyrellaceae</taxon>
        <taxon>Coprinellus</taxon>
    </lineage>
</organism>
<keyword evidence="3" id="KW-1185">Reference proteome</keyword>
<gene>
    <name evidence="2" type="ORF">FA13DRAFT_1920992</name>
</gene>
<proteinExistence type="predicted"/>
<dbReference type="EMBL" id="QPFP01000094">
    <property type="protein sequence ID" value="TEB22261.1"/>
    <property type="molecule type" value="Genomic_DNA"/>
</dbReference>
<protein>
    <submittedName>
        <fullName evidence="2">Uncharacterized protein</fullName>
    </submittedName>
</protein>
<evidence type="ECO:0000313" key="2">
    <source>
        <dbReference type="EMBL" id="TEB22261.1"/>
    </source>
</evidence>
<feature type="compositionally biased region" description="Low complexity" evidence="1">
    <location>
        <begin position="166"/>
        <end position="185"/>
    </location>
</feature>
<evidence type="ECO:0000256" key="1">
    <source>
        <dbReference type="SAM" id="MobiDB-lite"/>
    </source>
</evidence>